<feature type="signal peptide" evidence="2">
    <location>
        <begin position="1"/>
        <end position="22"/>
    </location>
</feature>
<feature type="region of interest" description="Disordered" evidence="1">
    <location>
        <begin position="373"/>
        <end position="474"/>
    </location>
</feature>
<organism evidence="4 5">
    <name type="scientific">Bifidobacterium reuteri DSM 23975</name>
    <dbReference type="NCBI Taxonomy" id="1437610"/>
    <lineage>
        <taxon>Bacteria</taxon>
        <taxon>Bacillati</taxon>
        <taxon>Actinomycetota</taxon>
        <taxon>Actinomycetes</taxon>
        <taxon>Bifidobacteriales</taxon>
        <taxon>Bifidobacteriaceae</taxon>
        <taxon>Bifidobacterium</taxon>
    </lineage>
</organism>
<feature type="region of interest" description="Disordered" evidence="1">
    <location>
        <begin position="549"/>
        <end position="570"/>
    </location>
</feature>
<comment type="caution">
    <text evidence="4">The sequence shown here is derived from an EMBL/GenBank/DDBJ whole genome shotgun (WGS) entry which is preliminary data.</text>
</comment>
<dbReference type="GO" id="GO:0016740">
    <property type="term" value="F:transferase activity"/>
    <property type="evidence" value="ECO:0007669"/>
    <property type="project" value="UniProtKB-KW"/>
</dbReference>
<dbReference type="Gene3D" id="3.90.1200.10">
    <property type="match status" value="1"/>
</dbReference>
<feature type="compositionally biased region" description="Low complexity" evidence="1">
    <location>
        <begin position="373"/>
        <end position="395"/>
    </location>
</feature>
<protein>
    <submittedName>
        <fullName evidence="4">Phosphotransferase enzyme domain protein</fullName>
    </submittedName>
</protein>
<accession>A0A087CVI6</accession>
<dbReference type="AlphaFoldDB" id="A0A087CVI6"/>
<evidence type="ECO:0000259" key="3">
    <source>
        <dbReference type="Pfam" id="PF01636"/>
    </source>
</evidence>
<dbReference type="Proteomes" id="UP000028984">
    <property type="component" value="Unassembled WGS sequence"/>
</dbReference>
<name>A0A087CVI6_9BIFI</name>
<dbReference type="OrthoDB" id="3239865at2"/>
<keyword evidence="2" id="KW-0732">Signal</keyword>
<feature type="compositionally biased region" description="Polar residues" evidence="1">
    <location>
        <begin position="555"/>
        <end position="570"/>
    </location>
</feature>
<dbReference type="Pfam" id="PF01636">
    <property type="entry name" value="APH"/>
    <property type="match status" value="1"/>
</dbReference>
<dbReference type="SUPFAM" id="SSF56112">
    <property type="entry name" value="Protein kinase-like (PK-like)"/>
    <property type="match status" value="1"/>
</dbReference>
<dbReference type="InterPro" id="IPR002575">
    <property type="entry name" value="Aminoglycoside_PTrfase"/>
</dbReference>
<dbReference type="EMBL" id="JGZK01000003">
    <property type="protein sequence ID" value="KFI87286.1"/>
    <property type="molecule type" value="Genomic_DNA"/>
</dbReference>
<keyword evidence="4" id="KW-0808">Transferase</keyword>
<reference evidence="4 5" key="1">
    <citation type="submission" date="2014-03" db="EMBL/GenBank/DDBJ databases">
        <title>Genomics of Bifidobacteria.</title>
        <authorList>
            <person name="Ventura M."/>
            <person name="Milani C."/>
            <person name="Lugli G.A."/>
        </authorList>
    </citation>
    <scope>NUCLEOTIDE SEQUENCE [LARGE SCALE GENOMIC DNA]</scope>
    <source>
        <strain evidence="4 5">DSM 23975</strain>
    </source>
</reference>
<dbReference type="RefSeq" id="WP_044090014.1">
    <property type="nucleotide sequence ID" value="NZ_JDUW01000018.1"/>
</dbReference>
<evidence type="ECO:0000256" key="1">
    <source>
        <dbReference type="SAM" id="MobiDB-lite"/>
    </source>
</evidence>
<proteinExistence type="predicted"/>
<feature type="domain" description="Aminoglycoside phosphotransferase" evidence="3">
    <location>
        <begin position="135"/>
        <end position="284"/>
    </location>
</feature>
<dbReference type="InterPro" id="IPR011009">
    <property type="entry name" value="Kinase-like_dom_sf"/>
</dbReference>
<keyword evidence="5" id="KW-1185">Reference proteome</keyword>
<feature type="region of interest" description="Disordered" evidence="1">
    <location>
        <begin position="488"/>
        <end position="536"/>
    </location>
</feature>
<feature type="chain" id="PRO_5001819669" evidence="2">
    <location>
        <begin position="23"/>
        <end position="570"/>
    </location>
</feature>
<dbReference type="eggNOG" id="COG3173">
    <property type="taxonomic scope" value="Bacteria"/>
</dbReference>
<sequence length="570" mass="60802">MRRSNYMLAALASAVLPNLAVAGVRQTAQQSATDLAKGIDQAVIQDASGKLYDVYATDTKEGRTRLTRRVQAAQTLFAAREPGGLGFNLDHVIAFAPGKVPQPGATSTAQALDQAAVAAAPKPKTKPGPTGQTAVMIATHNEGQARSLDLLTLDDCASVGTALGAIHRLPPAFLKAAKYPVFTTGQIRAQLIAWIRRLRAAGHVPQEITNSWAQVIETEGLWSFSTCTVHGGFSDGDMLFSGSTIAAITNWQDMQVNDPARDLAWIFGKLDESHRNAVLSAYGRMMGARLDDLIMLRANLWLQMEQVGEFIQALNRADNDRIIQFKAQVERLAHQLGVISRSTATTPSAAKATGKSSHNPSTITVGTLLNNDGQQDAARQAQRTANAANNAVRNPDAQHHVAQNPDDTNDPDRTGSADIIAAGSIDVTPKVAAADRSVTDKHATDNDDQTANRPVTATGSTKPQPTPNAQPSSASTITLRELIDMHEQEERQAAASSVKAVDNGNTTAATEEDDDDTGEHEPQASYAAETTVIPLLEREERALRDARAGLEGYDQNGNTIVSHQVSTPKA</sequence>
<evidence type="ECO:0000313" key="4">
    <source>
        <dbReference type="EMBL" id="KFI87286.1"/>
    </source>
</evidence>
<gene>
    <name evidence="4" type="ORF">BREU_0320</name>
</gene>
<evidence type="ECO:0000313" key="5">
    <source>
        <dbReference type="Proteomes" id="UP000028984"/>
    </source>
</evidence>
<dbReference type="STRING" id="1437610.BREU_0320"/>
<feature type="compositionally biased region" description="Polar residues" evidence="1">
    <location>
        <begin position="449"/>
        <end position="474"/>
    </location>
</feature>
<evidence type="ECO:0000256" key="2">
    <source>
        <dbReference type="SAM" id="SignalP"/>
    </source>
</evidence>